<evidence type="ECO:0000256" key="7">
    <source>
        <dbReference type="ARBA" id="ARBA00023136"/>
    </source>
</evidence>
<keyword evidence="6 8" id="KW-1133">Transmembrane helix</keyword>
<evidence type="ECO:0000313" key="9">
    <source>
        <dbReference type="EMBL" id="RLP12795.1"/>
    </source>
</evidence>
<dbReference type="GO" id="GO:0005886">
    <property type="term" value="C:plasma membrane"/>
    <property type="evidence" value="ECO:0007669"/>
    <property type="project" value="UniProtKB-SubCell"/>
</dbReference>
<evidence type="ECO:0000256" key="3">
    <source>
        <dbReference type="ARBA" id="ARBA00022448"/>
    </source>
</evidence>
<keyword evidence="7 8" id="KW-0472">Membrane</keyword>
<comment type="caution">
    <text evidence="9">The sequence shown here is derived from an EMBL/GenBank/DDBJ whole genome shotgun (WGS) entry which is preliminary data.</text>
</comment>
<dbReference type="EMBL" id="RCIW01000002">
    <property type="protein sequence ID" value="RLP12795.1"/>
    <property type="molecule type" value="Genomic_DNA"/>
</dbReference>
<dbReference type="Pfam" id="PF01925">
    <property type="entry name" value="TauE"/>
    <property type="match status" value="1"/>
</dbReference>
<feature type="transmembrane region" description="Helical" evidence="8">
    <location>
        <begin position="107"/>
        <end position="126"/>
    </location>
</feature>
<feature type="transmembrane region" description="Helical" evidence="8">
    <location>
        <begin position="6"/>
        <end position="25"/>
    </location>
</feature>
<dbReference type="OrthoDB" id="9801058at2"/>
<organism evidence="9 10">
    <name type="scientific">Propionibacterium australiense</name>
    <dbReference type="NCBI Taxonomy" id="119981"/>
    <lineage>
        <taxon>Bacteria</taxon>
        <taxon>Bacillati</taxon>
        <taxon>Actinomycetota</taxon>
        <taxon>Actinomycetes</taxon>
        <taxon>Propionibacteriales</taxon>
        <taxon>Propionibacteriaceae</taxon>
        <taxon>Propionibacterium</taxon>
    </lineage>
</organism>
<evidence type="ECO:0000256" key="6">
    <source>
        <dbReference type="ARBA" id="ARBA00022989"/>
    </source>
</evidence>
<gene>
    <name evidence="9" type="ORF">D7U36_02105</name>
</gene>
<comment type="subcellular location">
    <subcellularLocation>
        <location evidence="1 8">Cell membrane</location>
        <topology evidence="1 8">Multi-pass membrane protein</topology>
    </subcellularLocation>
</comment>
<evidence type="ECO:0000256" key="2">
    <source>
        <dbReference type="ARBA" id="ARBA00009142"/>
    </source>
</evidence>
<evidence type="ECO:0000256" key="8">
    <source>
        <dbReference type="RuleBase" id="RU363041"/>
    </source>
</evidence>
<dbReference type="AlphaFoldDB" id="A0A8B3FP47"/>
<evidence type="ECO:0000313" key="10">
    <source>
        <dbReference type="Proteomes" id="UP000279336"/>
    </source>
</evidence>
<dbReference type="InterPro" id="IPR002781">
    <property type="entry name" value="TM_pro_TauE-like"/>
</dbReference>
<keyword evidence="3" id="KW-0813">Transport</keyword>
<evidence type="ECO:0000256" key="5">
    <source>
        <dbReference type="ARBA" id="ARBA00022692"/>
    </source>
</evidence>
<evidence type="ECO:0000256" key="4">
    <source>
        <dbReference type="ARBA" id="ARBA00022475"/>
    </source>
</evidence>
<name>A0A8B3FP47_9ACTN</name>
<accession>A0A8B3FP47</accession>
<feature type="transmembrane region" description="Helical" evidence="8">
    <location>
        <begin position="241"/>
        <end position="258"/>
    </location>
</feature>
<feature type="transmembrane region" description="Helical" evidence="8">
    <location>
        <begin position="214"/>
        <end position="234"/>
    </location>
</feature>
<protein>
    <recommendedName>
        <fullName evidence="8">Probable membrane transporter protein</fullName>
    </recommendedName>
</protein>
<sequence length="259" mass="28093">MNPVPAPFALTIMQWAVLALAAFFVGVAKTALPGLATLSVALFAAVLPARESTAAMVVLLIAGDLSAIWMYRHDVDWPTLRRLAPAILVGLGAGTLVLWRIDDAHMKRMIGVILLLLTAVTLWMMWRRSRPGHHGRTAHSFSQSPAARWAYGSLGGFTTMVANAGGPPMTMYFVASGFDVMRFMGTQAYFFFFVNLAKVPFQAGLGLFSARSLSIDAVLLVPLVLGILLGRFVIRRIRTTVFDVLVIALTIVSSAFLLV</sequence>
<dbReference type="Proteomes" id="UP000279336">
    <property type="component" value="Unassembled WGS sequence"/>
</dbReference>
<keyword evidence="4 8" id="KW-1003">Cell membrane</keyword>
<proteinExistence type="inferred from homology"/>
<comment type="similarity">
    <text evidence="2 8">Belongs to the 4-toluene sulfonate uptake permease (TSUP) (TC 2.A.102) family.</text>
</comment>
<evidence type="ECO:0000256" key="1">
    <source>
        <dbReference type="ARBA" id="ARBA00004651"/>
    </source>
</evidence>
<dbReference type="InterPro" id="IPR052017">
    <property type="entry name" value="TSUP"/>
</dbReference>
<feature type="transmembrane region" description="Helical" evidence="8">
    <location>
        <begin position="83"/>
        <end position="101"/>
    </location>
</feature>
<feature type="transmembrane region" description="Helical" evidence="8">
    <location>
        <begin position="188"/>
        <end position="208"/>
    </location>
</feature>
<dbReference type="PANTHER" id="PTHR30269:SF23">
    <property type="entry name" value="MEMBRANE TRANSPORTER PROTEIN YDHB-RELATED"/>
    <property type="match status" value="1"/>
</dbReference>
<keyword evidence="5 8" id="KW-0812">Transmembrane</keyword>
<reference evidence="9 10" key="1">
    <citation type="submission" date="2018-10" db="EMBL/GenBank/DDBJ databases">
        <title>Propionibacterium australiense Genome Sequencing and Assembly.</title>
        <authorList>
            <person name="Bernier A.-M."/>
            <person name="Bernard K."/>
        </authorList>
    </citation>
    <scope>NUCLEOTIDE SEQUENCE [LARGE SCALE GENOMIC DNA]</scope>
    <source>
        <strain evidence="9 10">NML98A078</strain>
    </source>
</reference>
<dbReference type="PANTHER" id="PTHR30269">
    <property type="entry name" value="TRANSMEMBRANE PROTEIN YFCA"/>
    <property type="match status" value="1"/>
</dbReference>